<gene>
    <name evidence="1" type="ORF">BC777_3520</name>
</gene>
<dbReference type="OrthoDB" id="7667777at2"/>
<name>A0A2M8W0L2_9RHOB</name>
<keyword evidence="2" id="KW-1185">Reference proteome</keyword>
<dbReference type="RefSeq" id="WP_100369462.1">
    <property type="nucleotide sequence ID" value="NZ_PGTY01000004.1"/>
</dbReference>
<organism evidence="1 2">
    <name type="scientific">Yoonia maricola</name>
    <dbReference type="NCBI Taxonomy" id="420999"/>
    <lineage>
        <taxon>Bacteria</taxon>
        <taxon>Pseudomonadati</taxon>
        <taxon>Pseudomonadota</taxon>
        <taxon>Alphaproteobacteria</taxon>
        <taxon>Rhodobacterales</taxon>
        <taxon>Paracoccaceae</taxon>
        <taxon>Yoonia</taxon>
    </lineage>
</organism>
<protein>
    <submittedName>
        <fullName evidence="1">Uncharacterized protein DUF3618</fullName>
    </submittedName>
</protein>
<proteinExistence type="predicted"/>
<dbReference type="InterPro" id="IPR022062">
    <property type="entry name" value="DUF3618"/>
</dbReference>
<sequence length="253" mass="27053">MSDIKHISQRVEADRAQLASSLDALTDTVQPQKLAHDFTAAANDIGRDLAQKAWGTLRDNPAGGLLVTIGLGLLASGQQRRPAPSVRPTSVAVEPDAAMTGFDARVAEADAQLRAEMTGEMEQRPEASRLKAALNTGLDQLSPQARQRVVKARQAVVSAQETIERKSRKAVRKTKGFAYEQPLAAGALALGFGVLAGTLLPGTRREDALLGRRRDALMADARNALEEEMLKAKVKAESTIANKTGVDVGERRA</sequence>
<dbReference type="EMBL" id="PGTY01000004">
    <property type="protein sequence ID" value="PJI84460.1"/>
    <property type="molecule type" value="Genomic_DNA"/>
</dbReference>
<dbReference type="Pfam" id="PF12277">
    <property type="entry name" value="DUF3618"/>
    <property type="match status" value="1"/>
</dbReference>
<dbReference type="AlphaFoldDB" id="A0A2M8W0L2"/>
<reference evidence="1 2" key="1">
    <citation type="submission" date="2017-11" db="EMBL/GenBank/DDBJ databases">
        <title>Genomic Encyclopedia of Archaeal and Bacterial Type Strains, Phase II (KMG-II): From Individual Species to Whole Genera.</title>
        <authorList>
            <person name="Goeker M."/>
        </authorList>
    </citation>
    <scope>NUCLEOTIDE SEQUENCE [LARGE SCALE GENOMIC DNA]</scope>
    <source>
        <strain evidence="1 2">DSM 29128</strain>
    </source>
</reference>
<accession>A0A2M8W0L2</accession>
<dbReference type="Proteomes" id="UP000228531">
    <property type="component" value="Unassembled WGS sequence"/>
</dbReference>
<evidence type="ECO:0000313" key="1">
    <source>
        <dbReference type="EMBL" id="PJI84460.1"/>
    </source>
</evidence>
<comment type="caution">
    <text evidence="1">The sequence shown here is derived from an EMBL/GenBank/DDBJ whole genome shotgun (WGS) entry which is preliminary data.</text>
</comment>
<evidence type="ECO:0000313" key="2">
    <source>
        <dbReference type="Proteomes" id="UP000228531"/>
    </source>
</evidence>